<sequence length="26" mass="2890">MLIKFLTCNDIQPSVFSLHLLVSITG</sequence>
<dbReference type="AlphaFoldDB" id="A0A1X7TVF9"/>
<reference evidence="1" key="1">
    <citation type="submission" date="2017-05" db="UniProtKB">
        <authorList>
            <consortium name="EnsemblMetazoa"/>
        </authorList>
    </citation>
    <scope>IDENTIFICATION</scope>
</reference>
<accession>A0A1X7TVF9</accession>
<dbReference type="EnsemblMetazoa" id="Aqu2.1.18875_001">
    <property type="protein sequence ID" value="Aqu2.1.18875_001"/>
    <property type="gene ID" value="Aqu2.1.18875"/>
</dbReference>
<organism evidence="1">
    <name type="scientific">Amphimedon queenslandica</name>
    <name type="common">Sponge</name>
    <dbReference type="NCBI Taxonomy" id="400682"/>
    <lineage>
        <taxon>Eukaryota</taxon>
        <taxon>Metazoa</taxon>
        <taxon>Porifera</taxon>
        <taxon>Demospongiae</taxon>
        <taxon>Heteroscleromorpha</taxon>
        <taxon>Haplosclerida</taxon>
        <taxon>Niphatidae</taxon>
        <taxon>Amphimedon</taxon>
    </lineage>
</organism>
<evidence type="ECO:0000313" key="1">
    <source>
        <dbReference type="EnsemblMetazoa" id="Aqu2.1.18875_001"/>
    </source>
</evidence>
<protein>
    <submittedName>
        <fullName evidence="1">Uncharacterized protein</fullName>
    </submittedName>
</protein>
<proteinExistence type="predicted"/>
<name>A0A1X7TVF9_AMPQE</name>
<dbReference type="InParanoid" id="A0A1X7TVF9"/>